<feature type="compositionally biased region" description="Basic and acidic residues" evidence="1">
    <location>
        <begin position="63"/>
        <end position="83"/>
    </location>
</feature>
<dbReference type="KEGG" id="nmg:Nmag_2696"/>
<dbReference type="PaxDb" id="547559-Nmag_2696"/>
<evidence type="ECO:0000313" key="3">
    <source>
        <dbReference type="Proteomes" id="UP000001879"/>
    </source>
</evidence>
<proteinExistence type="predicted"/>
<reference evidence="2 3" key="2">
    <citation type="journal article" date="2012" name="BMC Genomics">
        <title>A comparative genomics perspective on the genetic content of the alkaliphilic haloarchaeon Natrialba magadii ATCC 43099T.</title>
        <authorList>
            <person name="Siddaramappa S."/>
            <person name="Challacombe J.F."/>
            <person name="Decastro R.E."/>
            <person name="Pfeiffer F."/>
            <person name="Sastre D.E."/>
            <person name="Gimenez M.I."/>
            <person name="Paggi R.A."/>
            <person name="Detter J.C."/>
            <person name="Davenport K.W."/>
            <person name="Goodwin L.A."/>
            <person name="Kyrpides N."/>
            <person name="Tapia R."/>
            <person name="Pitluck S."/>
            <person name="Lucas S."/>
            <person name="Woyke T."/>
            <person name="Maupin-Furlow J.A."/>
        </authorList>
    </citation>
    <scope>NUCLEOTIDE SEQUENCE [LARGE SCALE GENOMIC DNA]</scope>
    <source>
        <strain evidence="3">ATCC 43099 / DSM 3394 / CCM 3739 / CIP 104546 / IAM 13178 / JCM 8861 / NBRC 102185 / NCIMB 2190 / MS3</strain>
    </source>
</reference>
<accession>D3SZ60</accession>
<dbReference type="eggNOG" id="arCOG11133">
    <property type="taxonomic scope" value="Archaea"/>
</dbReference>
<dbReference type="EMBL" id="CP001932">
    <property type="protein sequence ID" value="ADD06252.1"/>
    <property type="molecule type" value="Genomic_DNA"/>
</dbReference>
<dbReference type="Proteomes" id="UP000001879">
    <property type="component" value="Chromosome"/>
</dbReference>
<gene>
    <name evidence="2" type="ordered locus">Nmag_2696</name>
</gene>
<dbReference type="AlphaFoldDB" id="D3SZ60"/>
<reference evidence="3" key="1">
    <citation type="submission" date="2010-02" db="EMBL/GenBank/DDBJ databases">
        <title>Complete sequence of chromosome of Natrialba magadii ATCC 43099.</title>
        <authorList>
            <consortium name="US DOE Joint Genome Institute"/>
            <person name="Lucas S."/>
            <person name="Copeland A."/>
            <person name="Lapidus A."/>
            <person name="Cheng J.-F."/>
            <person name="Bruce D."/>
            <person name="Goodwin L."/>
            <person name="Pitluck S."/>
            <person name="Davenport K."/>
            <person name="Saunders E."/>
            <person name="Detter J.C."/>
            <person name="Han C."/>
            <person name="Tapia R."/>
            <person name="Land M."/>
            <person name="Hauser L."/>
            <person name="Kyrpides N."/>
            <person name="Mikhailova N."/>
            <person name="De Castro R.E."/>
            <person name="Maupin-Furlow J.A."/>
            <person name="Woyke T."/>
        </authorList>
    </citation>
    <scope>NUCLEOTIDE SEQUENCE [LARGE SCALE GENOMIC DNA]</scope>
    <source>
        <strain evidence="3">ATCC 43099 / DSM 3394 / CCM 3739 / CIP 104546 / IAM 13178 / JCM 8861 / NBRC 102185 / NCIMB 2190 / MS3</strain>
    </source>
</reference>
<protein>
    <submittedName>
        <fullName evidence="2">Uncharacterized protein</fullName>
    </submittedName>
</protein>
<name>D3SZ60_NATMM</name>
<feature type="region of interest" description="Disordered" evidence="1">
    <location>
        <begin position="50"/>
        <end position="83"/>
    </location>
</feature>
<evidence type="ECO:0000256" key="1">
    <source>
        <dbReference type="SAM" id="MobiDB-lite"/>
    </source>
</evidence>
<organism evidence="2 3">
    <name type="scientific">Natrialba magadii (strain ATCC 43099 / DSM 3394 / CCM 3739 / CIP 104546 / IAM 13178 / JCM 8861 / NBRC 102185 / NCIMB 2190 / MS3)</name>
    <name type="common">Natronobacterium magadii</name>
    <dbReference type="NCBI Taxonomy" id="547559"/>
    <lineage>
        <taxon>Archaea</taxon>
        <taxon>Methanobacteriati</taxon>
        <taxon>Methanobacteriota</taxon>
        <taxon>Stenosarchaea group</taxon>
        <taxon>Halobacteria</taxon>
        <taxon>Halobacteriales</taxon>
        <taxon>Natrialbaceae</taxon>
        <taxon>Natrialba</taxon>
    </lineage>
</organism>
<sequence length="83" mass="8867">MANRDDVSRELAKCTSCDSIYAARQWPDGEIQLIGSGSCPCGSTEFVIVDDTDSEQAGGSDEPDGKRDPDRDDDPSPGRTTAE</sequence>
<dbReference type="HOGENOM" id="CLU_2534772_0_0_2"/>
<keyword evidence="3" id="KW-1185">Reference proteome</keyword>
<evidence type="ECO:0000313" key="2">
    <source>
        <dbReference type="EMBL" id="ADD06252.1"/>
    </source>
</evidence>